<evidence type="ECO:0000313" key="1">
    <source>
        <dbReference type="EMBL" id="EJW94465.1"/>
    </source>
</evidence>
<dbReference type="AlphaFoldDB" id="J9C3S5"/>
<name>J9C3S5_9ZZZZ</name>
<accession>J9C3S5</accession>
<sequence length="131" mass="14677">MLCCCFFPLRAEGRFAAFKGLYYCQSEKVYLTLDLDSASVQVPGMDFLGKVRGLLHGNIYGVWMVTGAQLQHGKVVVRFSNDSGADSQSVELALKGDSLLQYKAINGNEIKRVEHRKLVKVPGKMDFMRLR</sequence>
<gene>
    <name evidence="1" type="ORF">EVA_17429</name>
</gene>
<comment type="caution">
    <text evidence="1">The sequence shown here is derived from an EMBL/GenBank/DDBJ whole genome shotgun (WGS) entry which is preliminary data.</text>
</comment>
<organism evidence="1">
    <name type="scientific">gut metagenome</name>
    <dbReference type="NCBI Taxonomy" id="749906"/>
    <lineage>
        <taxon>unclassified sequences</taxon>
        <taxon>metagenomes</taxon>
        <taxon>organismal metagenomes</taxon>
    </lineage>
</organism>
<reference evidence="1" key="1">
    <citation type="journal article" date="2012" name="PLoS ONE">
        <title>Gene sets for utilization of primary and secondary nutrition supplies in the distal gut of endangered iberian lynx.</title>
        <authorList>
            <person name="Alcaide M."/>
            <person name="Messina E."/>
            <person name="Richter M."/>
            <person name="Bargiela R."/>
            <person name="Peplies J."/>
            <person name="Huws S.A."/>
            <person name="Newbold C.J."/>
            <person name="Golyshin P.N."/>
            <person name="Simon M.A."/>
            <person name="Lopez G."/>
            <person name="Yakimov M.M."/>
            <person name="Ferrer M."/>
        </authorList>
    </citation>
    <scope>NUCLEOTIDE SEQUENCE</scope>
</reference>
<proteinExistence type="predicted"/>
<protein>
    <submittedName>
        <fullName evidence="1">Uncharacterized protein</fullName>
    </submittedName>
</protein>
<dbReference type="EMBL" id="AMCI01006360">
    <property type="protein sequence ID" value="EJW94465.1"/>
    <property type="molecule type" value="Genomic_DNA"/>
</dbReference>